<organism evidence="1">
    <name type="scientific">Anguilla anguilla</name>
    <name type="common">European freshwater eel</name>
    <name type="synonym">Muraena anguilla</name>
    <dbReference type="NCBI Taxonomy" id="7936"/>
    <lineage>
        <taxon>Eukaryota</taxon>
        <taxon>Metazoa</taxon>
        <taxon>Chordata</taxon>
        <taxon>Craniata</taxon>
        <taxon>Vertebrata</taxon>
        <taxon>Euteleostomi</taxon>
        <taxon>Actinopterygii</taxon>
        <taxon>Neopterygii</taxon>
        <taxon>Teleostei</taxon>
        <taxon>Anguilliformes</taxon>
        <taxon>Anguillidae</taxon>
        <taxon>Anguilla</taxon>
    </lineage>
</organism>
<accession>A0A0E9VBE1</accession>
<sequence length="29" mass="3076">MELKLGAGGNHSGKGTTGFYQVHNLCEVK</sequence>
<evidence type="ECO:0000313" key="1">
    <source>
        <dbReference type="EMBL" id="JAH75424.1"/>
    </source>
</evidence>
<proteinExistence type="predicted"/>
<protein>
    <submittedName>
        <fullName evidence="1">Uncharacterized protein</fullName>
    </submittedName>
</protein>
<reference evidence="1" key="1">
    <citation type="submission" date="2014-11" db="EMBL/GenBank/DDBJ databases">
        <authorList>
            <person name="Amaro Gonzalez C."/>
        </authorList>
    </citation>
    <scope>NUCLEOTIDE SEQUENCE</scope>
</reference>
<reference evidence="1" key="2">
    <citation type="journal article" date="2015" name="Fish Shellfish Immunol.">
        <title>Early steps in the European eel (Anguilla anguilla)-Vibrio vulnificus interaction in the gills: Role of the RtxA13 toxin.</title>
        <authorList>
            <person name="Callol A."/>
            <person name="Pajuelo D."/>
            <person name="Ebbesson L."/>
            <person name="Teles M."/>
            <person name="MacKenzie S."/>
            <person name="Amaro C."/>
        </authorList>
    </citation>
    <scope>NUCLEOTIDE SEQUENCE</scope>
</reference>
<dbReference type="EMBL" id="GBXM01033153">
    <property type="protein sequence ID" value="JAH75424.1"/>
    <property type="molecule type" value="Transcribed_RNA"/>
</dbReference>
<dbReference type="AlphaFoldDB" id="A0A0E9VBE1"/>
<name>A0A0E9VBE1_ANGAN</name>